<dbReference type="InterPro" id="IPR052721">
    <property type="entry name" value="ET_Amicyanin"/>
</dbReference>
<dbReference type="AlphaFoldDB" id="A0A2S3ZWA8"/>
<dbReference type="Gene3D" id="2.60.40.420">
    <property type="entry name" value="Cupredoxins - blue copper proteins"/>
    <property type="match status" value="1"/>
</dbReference>
<proteinExistence type="predicted"/>
<feature type="region of interest" description="Disordered" evidence="1">
    <location>
        <begin position="28"/>
        <end position="67"/>
    </location>
</feature>
<feature type="compositionally biased region" description="Low complexity" evidence="1">
    <location>
        <begin position="47"/>
        <end position="65"/>
    </location>
</feature>
<dbReference type="OrthoDB" id="574459at2"/>
<sequence length="149" mass="15147">MKANTRTGSRIGLAAAIAVLALSGCGNPGTSGADTTASPTPAEQFQSPPSTTTDTSPSTSGPGTTLAAAPEKILIKGFKYQGTETVSPGAEITVTNEDIEAHTITADTANAFDVNIQVGTTTFTAPTEPGAYPYHCNFHGNMKGTLTVK</sequence>
<evidence type="ECO:0000259" key="3">
    <source>
        <dbReference type="Pfam" id="PF13473"/>
    </source>
</evidence>
<dbReference type="PANTHER" id="PTHR36507:SF1">
    <property type="entry name" value="BLL1555 PROTEIN"/>
    <property type="match status" value="1"/>
</dbReference>
<comment type="caution">
    <text evidence="4">The sequence shown here is derived from an EMBL/GenBank/DDBJ whole genome shotgun (WGS) entry which is preliminary data.</text>
</comment>
<dbReference type="InterPro" id="IPR008972">
    <property type="entry name" value="Cupredoxin"/>
</dbReference>
<evidence type="ECO:0000313" key="5">
    <source>
        <dbReference type="Proteomes" id="UP000237061"/>
    </source>
</evidence>
<feature type="signal peptide" evidence="2">
    <location>
        <begin position="1"/>
        <end position="33"/>
    </location>
</feature>
<evidence type="ECO:0000313" key="4">
    <source>
        <dbReference type="EMBL" id="POH73177.1"/>
    </source>
</evidence>
<evidence type="ECO:0000256" key="1">
    <source>
        <dbReference type="SAM" id="MobiDB-lite"/>
    </source>
</evidence>
<dbReference type="RefSeq" id="WP_103465921.1">
    <property type="nucleotide sequence ID" value="NZ_PPXB01000024.1"/>
</dbReference>
<protein>
    <submittedName>
        <fullName evidence="4">Copper-binding protein</fullName>
    </submittedName>
</protein>
<dbReference type="Proteomes" id="UP000237061">
    <property type="component" value="Unassembled WGS sequence"/>
</dbReference>
<dbReference type="Pfam" id="PF13473">
    <property type="entry name" value="Cupredoxin_1"/>
    <property type="match status" value="1"/>
</dbReference>
<feature type="compositionally biased region" description="Polar residues" evidence="1">
    <location>
        <begin position="28"/>
        <end position="46"/>
    </location>
</feature>
<accession>A0A2S3ZWA8</accession>
<feature type="chain" id="PRO_5015483974" evidence="2">
    <location>
        <begin position="34"/>
        <end position="149"/>
    </location>
</feature>
<dbReference type="InterPro" id="IPR028096">
    <property type="entry name" value="EfeO_Cupredoxin"/>
</dbReference>
<name>A0A2S3ZWA8_ARTGL</name>
<dbReference type="SUPFAM" id="SSF49503">
    <property type="entry name" value="Cupredoxins"/>
    <property type="match status" value="1"/>
</dbReference>
<dbReference type="PANTHER" id="PTHR36507">
    <property type="entry name" value="BLL1555 PROTEIN"/>
    <property type="match status" value="1"/>
</dbReference>
<keyword evidence="2" id="KW-0732">Signal</keyword>
<gene>
    <name evidence="4" type="ORF">CVS27_11670</name>
</gene>
<keyword evidence="5" id="KW-1185">Reference proteome</keyword>
<dbReference type="EMBL" id="PPXC01000008">
    <property type="protein sequence ID" value="POH73177.1"/>
    <property type="molecule type" value="Genomic_DNA"/>
</dbReference>
<feature type="domain" description="EfeO-type cupredoxin-like" evidence="3">
    <location>
        <begin position="90"/>
        <end position="148"/>
    </location>
</feature>
<reference evidence="4 5" key="1">
    <citation type="submission" date="2018-01" db="EMBL/GenBank/DDBJ databases">
        <title>Arthrobacter sp. nov., from glaciers in China.</title>
        <authorList>
            <person name="Liu Q."/>
            <person name="Xin Y.-H."/>
        </authorList>
    </citation>
    <scope>NUCLEOTIDE SEQUENCE [LARGE SCALE GENOMIC DNA]</scope>
    <source>
        <strain evidence="4 5">HLT2-12-2</strain>
    </source>
</reference>
<dbReference type="PROSITE" id="PS51257">
    <property type="entry name" value="PROKAR_LIPOPROTEIN"/>
    <property type="match status" value="1"/>
</dbReference>
<organism evidence="4 5">
    <name type="scientific">Arthrobacter glacialis</name>
    <dbReference type="NCBI Taxonomy" id="1664"/>
    <lineage>
        <taxon>Bacteria</taxon>
        <taxon>Bacillati</taxon>
        <taxon>Actinomycetota</taxon>
        <taxon>Actinomycetes</taxon>
        <taxon>Micrococcales</taxon>
        <taxon>Micrococcaceae</taxon>
        <taxon>Arthrobacter</taxon>
    </lineage>
</organism>
<evidence type="ECO:0000256" key="2">
    <source>
        <dbReference type="SAM" id="SignalP"/>
    </source>
</evidence>